<gene>
    <name evidence="1" type="ORF">E2R48_00735</name>
</gene>
<evidence type="ECO:0000313" key="1">
    <source>
        <dbReference type="EMBL" id="TEW31419.1"/>
    </source>
</evidence>
<protein>
    <recommendedName>
        <fullName evidence="3">Phage protein</fullName>
    </recommendedName>
</protein>
<comment type="caution">
    <text evidence="1">The sequence shown here is derived from an EMBL/GenBank/DDBJ whole genome shotgun (WGS) entry which is preliminary data.</text>
</comment>
<dbReference type="EMBL" id="SNRV01000001">
    <property type="protein sequence ID" value="TEW31419.1"/>
    <property type="molecule type" value="Genomic_DNA"/>
</dbReference>
<name>A0AAX2S5G4_HISSO</name>
<dbReference type="AlphaFoldDB" id="A0AAX2S5G4"/>
<sequence>MEDNQITKAECKSQLEELGVIYKKQGLAITKHICNATTEIQGKTYQVNVSERIGYGVQIKVEGNPKTCVITYGAMLNMAEAMGIFDEEQENNNG</sequence>
<accession>A0AAX2S5G4</accession>
<evidence type="ECO:0000313" key="2">
    <source>
        <dbReference type="Proteomes" id="UP000297565"/>
    </source>
</evidence>
<dbReference type="Proteomes" id="UP000297565">
    <property type="component" value="Unassembled WGS sequence"/>
</dbReference>
<evidence type="ECO:0008006" key="3">
    <source>
        <dbReference type="Google" id="ProtNLM"/>
    </source>
</evidence>
<organism evidence="1 2">
    <name type="scientific">Histophilus somni</name>
    <name type="common">Haemophilus somnus</name>
    <dbReference type="NCBI Taxonomy" id="731"/>
    <lineage>
        <taxon>Bacteria</taxon>
        <taxon>Pseudomonadati</taxon>
        <taxon>Pseudomonadota</taxon>
        <taxon>Gammaproteobacteria</taxon>
        <taxon>Pasteurellales</taxon>
        <taxon>Pasteurellaceae</taxon>
        <taxon>Histophilus</taxon>
    </lineage>
</organism>
<reference evidence="1 2" key="1">
    <citation type="submission" date="2019-03" db="EMBL/GenBank/DDBJ databases">
        <title>Horizontal Gene Transfer Machinery in Histophilus somni.</title>
        <authorList>
            <person name="Mostafa Nazari M."/>
            <person name="Liljebjelke K."/>
        </authorList>
    </citation>
    <scope>NUCLEOTIDE SEQUENCE [LARGE SCALE GENOMIC DNA]</scope>
    <source>
        <strain evidence="1 2">UOC-EPH-KLM-04</strain>
    </source>
</reference>
<dbReference type="RefSeq" id="WP_134244433.1">
    <property type="nucleotide sequence ID" value="NZ_SNRV01000001.1"/>
</dbReference>
<proteinExistence type="predicted"/>